<organism evidence="2 3">
    <name type="scientific">Cladonia borealis</name>
    <dbReference type="NCBI Taxonomy" id="184061"/>
    <lineage>
        <taxon>Eukaryota</taxon>
        <taxon>Fungi</taxon>
        <taxon>Dikarya</taxon>
        <taxon>Ascomycota</taxon>
        <taxon>Pezizomycotina</taxon>
        <taxon>Lecanoromycetes</taxon>
        <taxon>OSLEUM clade</taxon>
        <taxon>Lecanoromycetidae</taxon>
        <taxon>Lecanorales</taxon>
        <taxon>Lecanorineae</taxon>
        <taxon>Cladoniaceae</taxon>
        <taxon>Cladonia</taxon>
    </lineage>
</organism>
<dbReference type="InterPro" id="IPR010730">
    <property type="entry name" value="HET"/>
</dbReference>
<protein>
    <recommendedName>
        <fullName evidence="1">Heterokaryon incompatibility domain-containing protein</fullName>
    </recommendedName>
</protein>
<gene>
    <name evidence="2" type="ORF">JMJ35_004025</name>
</gene>
<feature type="domain" description="Heterokaryon incompatibility" evidence="1">
    <location>
        <begin position="211"/>
        <end position="355"/>
    </location>
</feature>
<dbReference type="PANTHER" id="PTHR33112:SF16">
    <property type="entry name" value="HETEROKARYON INCOMPATIBILITY DOMAIN-CONTAINING PROTEIN"/>
    <property type="match status" value="1"/>
</dbReference>
<dbReference type="Proteomes" id="UP001166286">
    <property type="component" value="Unassembled WGS sequence"/>
</dbReference>
<sequence length="655" mass="74021">MNTIYDPSGIALRTPFIPSSSLELCQLCKALGDWFVANWISTTQTRIKYKHHLSWNALSESASKGCSFCYQLALEGEQRFMGGTIAFKIQHGKSTAFTAEMDGGSPKILVRCDNVEWCVLDVYTMANDPMLQYRIPRSSQKGDTFDPALASTLTSGKSWLKECKTAHAECRIRDRFVPTRLIDVGLPDGSENPRLLDTKQYGISNDVELEYATLSHCWGQTKHITTETDTLKKHEAGIAFSELNRTFQDTVLVTRALGFRYVWIDSLCIVQDSASDWQRESSLMGSVYSGGAINIAADAAEDGDQGFLSKRTPSCFPYTLPDNDSHGMLIMKASKRKRWVEYSGNLRRRAWVFQEYTLSACSIRYNMNGISWECRCGCYYDSEVISEDNQFRRDTRALKNLPMQWCSVSPSSPASKISEVMALWRKLITDYSKKELTFEMDVLSALSGLASLVHTATGDQYLAGIWRCDLPAALQWVPESYDWRSTTYLAPTWSWATCKKSCPIIYPFPSTTQSKVKILDAGITLDGDNPFGRVSDGFLKLKGLVQRGTFKRLSPDSQELQICLQHNETQVRSSHLYEQYDGEVAALPPVWCLQLCVRVRSLEMFPMQIDGSHLYGILFLEEDRRDGTFRRLAYEICGMTDADWHGAVEKIIVIK</sequence>
<evidence type="ECO:0000313" key="3">
    <source>
        <dbReference type="Proteomes" id="UP001166286"/>
    </source>
</evidence>
<comment type="caution">
    <text evidence="2">The sequence shown here is derived from an EMBL/GenBank/DDBJ whole genome shotgun (WGS) entry which is preliminary data.</text>
</comment>
<evidence type="ECO:0000313" key="2">
    <source>
        <dbReference type="EMBL" id="KAK0513661.1"/>
    </source>
</evidence>
<dbReference type="PANTHER" id="PTHR33112">
    <property type="entry name" value="DOMAIN PROTEIN, PUTATIVE-RELATED"/>
    <property type="match status" value="1"/>
</dbReference>
<reference evidence="2" key="1">
    <citation type="submission" date="2023-03" db="EMBL/GenBank/DDBJ databases">
        <title>Complete genome of Cladonia borealis.</title>
        <authorList>
            <person name="Park H."/>
        </authorList>
    </citation>
    <scope>NUCLEOTIDE SEQUENCE</scope>
    <source>
        <strain evidence="2">ANT050790</strain>
    </source>
</reference>
<dbReference type="EMBL" id="JAFEKC020000007">
    <property type="protein sequence ID" value="KAK0513661.1"/>
    <property type="molecule type" value="Genomic_DNA"/>
</dbReference>
<evidence type="ECO:0000259" key="1">
    <source>
        <dbReference type="Pfam" id="PF06985"/>
    </source>
</evidence>
<dbReference type="Pfam" id="PF06985">
    <property type="entry name" value="HET"/>
    <property type="match status" value="1"/>
</dbReference>
<accession>A0AA39R406</accession>
<keyword evidence="3" id="KW-1185">Reference proteome</keyword>
<dbReference type="AlphaFoldDB" id="A0AA39R406"/>
<proteinExistence type="predicted"/>
<name>A0AA39R406_9LECA</name>